<dbReference type="AlphaFoldDB" id="A0A1R0GMD5"/>
<dbReference type="Proteomes" id="UP000187455">
    <property type="component" value="Unassembled WGS sequence"/>
</dbReference>
<dbReference type="EMBL" id="LSSL01007346">
    <property type="protein sequence ID" value="OLY78042.1"/>
    <property type="molecule type" value="Genomic_DNA"/>
</dbReference>
<reference evidence="2 3" key="1">
    <citation type="journal article" date="2016" name="Mol. Biol. Evol.">
        <title>Genome-Wide Survey of Gut Fungi (Harpellales) Reveals the First Horizontally Transferred Ubiquitin Gene from a Mosquito Host.</title>
        <authorList>
            <person name="Wang Y."/>
            <person name="White M.M."/>
            <person name="Kvist S."/>
            <person name="Moncalvo J.M."/>
        </authorList>
    </citation>
    <scope>NUCLEOTIDE SEQUENCE [LARGE SCALE GENOMIC DNA]</scope>
    <source>
        <strain evidence="2 3">ALG-7-W6</strain>
    </source>
</reference>
<feature type="compositionally biased region" description="Polar residues" evidence="1">
    <location>
        <begin position="12"/>
        <end position="33"/>
    </location>
</feature>
<proteinExistence type="predicted"/>
<protein>
    <submittedName>
        <fullName evidence="2">Uncharacterized protein</fullName>
    </submittedName>
</protein>
<gene>
    <name evidence="2" type="ORF">AYI68_g7919</name>
</gene>
<name>A0A1R0GMD5_9FUNG</name>
<dbReference type="OrthoDB" id="10491588at2759"/>
<keyword evidence="3" id="KW-1185">Reference proteome</keyword>
<accession>A0A1R0GMD5</accession>
<evidence type="ECO:0000313" key="3">
    <source>
        <dbReference type="Proteomes" id="UP000187455"/>
    </source>
</evidence>
<evidence type="ECO:0000313" key="2">
    <source>
        <dbReference type="EMBL" id="OLY78042.1"/>
    </source>
</evidence>
<sequence>MEESVIFPTVELDTSSNSESLQRSVETNTSNPTLAIGNVLSSPYEVGNLPTNTLTGNSGGARPLRRKIAFEEEKVLVYNGLAYKRRTLLDQGLGDQTTDIILSNSRADKRIRHYDPTQQRFLSRRVN</sequence>
<organism evidence="2 3">
    <name type="scientific">Smittium mucronatum</name>
    <dbReference type="NCBI Taxonomy" id="133383"/>
    <lineage>
        <taxon>Eukaryota</taxon>
        <taxon>Fungi</taxon>
        <taxon>Fungi incertae sedis</taxon>
        <taxon>Zoopagomycota</taxon>
        <taxon>Kickxellomycotina</taxon>
        <taxon>Harpellomycetes</taxon>
        <taxon>Harpellales</taxon>
        <taxon>Legeriomycetaceae</taxon>
        <taxon>Smittium</taxon>
    </lineage>
</organism>
<comment type="caution">
    <text evidence="2">The sequence shown here is derived from an EMBL/GenBank/DDBJ whole genome shotgun (WGS) entry which is preliminary data.</text>
</comment>
<evidence type="ECO:0000256" key="1">
    <source>
        <dbReference type="SAM" id="MobiDB-lite"/>
    </source>
</evidence>
<feature type="region of interest" description="Disordered" evidence="1">
    <location>
        <begin position="1"/>
        <end position="36"/>
    </location>
</feature>
<dbReference type="STRING" id="133383.A0A1R0GMD5"/>